<sequence length="183" mass="20669">SSSIHRANIIPEKCKNKKPAQCANGGFPHPRECSKCVCPSGYGGDLCDRRPPDGCGSELEAGPDWKTLTDLMMNVRTEEYLDGYEKCHYWIKSPNNTFIEIRIKSLTPAGPVLDGCVEAGVEIKTQQNQLLTGYRYDLFLRFCYADHERLVLKSCSNLVPVIFYSRSKGMSKISLEYRHGIFH</sequence>
<dbReference type="EMBL" id="JOJR01000061">
    <property type="protein sequence ID" value="RCN47490.1"/>
    <property type="molecule type" value="Genomic_DNA"/>
</dbReference>
<gene>
    <name evidence="3" type="ORF">ANCCAN_06387</name>
</gene>
<keyword evidence="4" id="KW-1185">Reference proteome</keyword>
<feature type="domain" description="EGF-like" evidence="1 2">
    <location>
        <begin position="36"/>
        <end position="47"/>
    </location>
</feature>
<feature type="non-terminal residue" evidence="3">
    <location>
        <position position="1"/>
    </location>
</feature>
<organism evidence="3 4">
    <name type="scientific">Ancylostoma caninum</name>
    <name type="common">Dog hookworm</name>
    <dbReference type="NCBI Taxonomy" id="29170"/>
    <lineage>
        <taxon>Eukaryota</taxon>
        <taxon>Metazoa</taxon>
        <taxon>Ecdysozoa</taxon>
        <taxon>Nematoda</taxon>
        <taxon>Chromadorea</taxon>
        <taxon>Rhabditida</taxon>
        <taxon>Rhabditina</taxon>
        <taxon>Rhabditomorpha</taxon>
        <taxon>Strongyloidea</taxon>
        <taxon>Ancylostomatidae</taxon>
        <taxon>Ancylostomatinae</taxon>
        <taxon>Ancylostoma</taxon>
    </lineage>
</organism>
<proteinExistence type="predicted"/>
<accession>A0A368GWU0</accession>
<evidence type="ECO:0000313" key="4">
    <source>
        <dbReference type="Proteomes" id="UP000252519"/>
    </source>
</evidence>
<dbReference type="PROSITE" id="PS00022">
    <property type="entry name" value="EGF_1"/>
    <property type="match status" value="1"/>
</dbReference>
<evidence type="ECO:0000313" key="3">
    <source>
        <dbReference type="EMBL" id="RCN47490.1"/>
    </source>
</evidence>
<reference evidence="3 4" key="1">
    <citation type="submission" date="2014-10" db="EMBL/GenBank/DDBJ databases">
        <title>Draft genome of the hookworm Ancylostoma caninum.</title>
        <authorList>
            <person name="Mitreva M."/>
        </authorList>
    </citation>
    <scope>NUCLEOTIDE SEQUENCE [LARGE SCALE GENOMIC DNA]</scope>
    <source>
        <strain evidence="3 4">Baltimore</strain>
    </source>
</reference>
<protein>
    <recommendedName>
        <fullName evidence="1 2">EGF-like domain-containing protein</fullName>
    </recommendedName>
</protein>
<evidence type="ECO:0000259" key="1">
    <source>
        <dbReference type="PROSITE" id="PS00022"/>
    </source>
</evidence>
<name>A0A368GWU0_ANCCA</name>
<evidence type="ECO:0000259" key="2">
    <source>
        <dbReference type="PROSITE" id="PS01186"/>
    </source>
</evidence>
<dbReference type="OrthoDB" id="5858639at2759"/>
<dbReference type="AlphaFoldDB" id="A0A368GWU0"/>
<dbReference type="PROSITE" id="PS01186">
    <property type="entry name" value="EGF_2"/>
    <property type="match status" value="1"/>
</dbReference>
<comment type="caution">
    <text evidence="3">The sequence shown here is derived from an EMBL/GenBank/DDBJ whole genome shotgun (WGS) entry which is preliminary data.</text>
</comment>
<dbReference type="InterPro" id="IPR000742">
    <property type="entry name" value="EGF"/>
</dbReference>
<dbReference type="Proteomes" id="UP000252519">
    <property type="component" value="Unassembled WGS sequence"/>
</dbReference>